<accession>A0AC34RD92</accession>
<name>A0AC34RD92_9BILA</name>
<protein>
    <submittedName>
        <fullName evidence="2">Solute carrier family 25 member 44</fullName>
    </submittedName>
</protein>
<evidence type="ECO:0000313" key="2">
    <source>
        <dbReference type="WBParaSite" id="JU765_v2.g5715.t2"/>
    </source>
</evidence>
<reference evidence="2" key="1">
    <citation type="submission" date="2022-11" db="UniProtKB">
        <authorList>
            <consortium name="WormBaseParasite"/>
        </authorList>
    </citation>
    <scope>IDENTIFICATION</scope>
</reference>
<dbReference type="Proteomes" id="UP000887576">
    <property type="component" value="Unplaced"/>
</dbReference>
<evidence type="ECO:0000313" key="1">
    <source>
        <dbReference type="Proteomes" id="UP000887576"/>
    </source>
</evidence>
<sequence>MTSSDTDFDIEVTQKLHIIEWEHLNLWKFYPMALASSWTVRCMLYPMSVVKSRLALQKQNHVYRGMRHAFVDIIKTEGIGALYRGFWVTLPQLSASFIYSTAYEGLRNILHRTGGIESPPIVSALAGGVASSCTQLIFVPTDIVAQYMMVYNNPKSFTGGSKNVAVVDCLKADGLEKRLTLGLRVMRAVYKVDGLFGFYRGFFSSVLLYIPSSMVFWSTYYNSLAVLTAIVKSLNDEKKLTEGTLLKLQATSGAVGGISAAIFTNPLEVLRIRIQATSGAVGGISAAIFTNPLEVLRIRIQVHRTGYVETFRRLIKYEGARVFTKGLAPRMINNGIYSFLIMLGYETVKRTCVLPEYKQSIVW</sequence>
<proteinExistence type="predicted"/>
<organism evidence="1 2">
    <name type="scientific">Panagrolaimus sp. JU765</name>
    <dbReference type="NCBI Taxonomy" id="591449"/>
    <lineage>
        <taxon>Eukaryota</taxon>
        <taxon>Metazoa</taxon>
        <taxon>Ecdysozoa</taxon>
        <taxon>Nematoda</taxon>
        <taxon>Chromadorea</taxon>
        <taxon>Rhabditida</taxon>
        <taxon>Tylenchina</taxon>
        <taxon>Panagrolaimomorpha</taxon>
        <taxon>Panagrolaimoidea</taxon>
        <taxon>Panagrolaimidae</taxon>
        <taxon>Panagrolaimus</taxon>
    </lineage>
</organism>
<dbReference type="WBParaSite" id="JU765_v2.g5715.t2">
    <property type="protein sequence ID" value="JU765_v2.g5715.t2"/>
    <property type="gene ID" value="JU765_v2.g5715"/>
</dbReference>